<comment type="caution">
    <text evidence="2">The sequence shown here is derived from an EMBL/GenBank/DDBJ whole genome shotgun (WGS) entry which is preliminary data.</text>
</comment>
<feature type="compositionally biased region" description="Polar residues" evidence="1">
    <location>
        <begin position="20"/>
        <end position="36"/>
    </location>
</feature>
<reference evidence="3" key="1">
    <citation type="journal article" date="2017" name="Nat. Microbiol.">
        <title>Global analysis of biosynthetic gene clusters reveals vast potential of secondary metabolite production in Penicillium species.</title>
        <authorList>
            <person name="Nielsen J.C."/>
            <person name="Grijseels S."/>
            <person name="Prigent S."/>
            <person name="Ji B."/>
            <person name="Dainat J."/>
            <person name="Nielsen K.F."/>
            <person name="Frisvad J.C."/>
            <person name="Workman M."/>
            <person name="Nielsen J."/>
        </authorList>
    </citation>
    <scope>NUCLEOTIDE SEQUENCE [LARGE SCALE GENOMIC DNA]</scope>
    <source>
        <strain evidence="3">IBT 14082</strain>
    </source>
</reference>
<protein>
    <submittedName>
        <fullName evidence="2">Uncharacterized protein</fullName>
    </submittedName>
</protein>
<evidence type="ECO:0000313" key="2">
    <source>
        <dbReference type="EMBL" id="OQE31031.1"/>
    </source>
</evidence>
<evidence type="ECO:0000313" key="3">
    <source>
        <dbReference type="Proteomes" id="UP000191342"/>
    </source>
</evidence>
<dbReference type="Proteomes" id="UP000191342">
    <property type="component" value="Unassembled WGS sequence"/>
</dbReference>
<feature type="compositionally biased region" description="Basic and acidic residues" evidence="1">
    <location>
        <begin position="9"/>
        <end position="19"/>
    </location>
</feature>
<dbReference type="EMBL" id="MLQL01000002">
    <property type="protein sequence ID" value="OQE31031.1"/>
    <property type="molecule type" value="Genomic_DNA"/>
</dbReference>
<keyword evidence="3" id="KW-1185">Reference proteome</keyword>
<proteinExistence type="predicted"/>
<accession>A0A1V6TXN7</accession>
<feature type="region of interest" description="Disordered" evidence="1">
    <location>
        <begin position="1"/>
        <end position="52"/>
    </location>
</feature>
<organism evidence="2 3">
    <name type="scientific">Penicillium flavigenum</name>
    <dbReference type="NCBI Taxonomy" id="254877"/>
    <lineage>
        <taxon>Eukaryota</taxon>
        <taxon>Fungi</taxon>
        <taxon>Dikarya</taxon>
        <taxon>Ascomycota</taxon>
        <taxon>Pezizomycotina</taxon>
        <taxon>Eurotiomycetes</taxon>
        <taxon>Eurotiomycetidae</taxon>
        <taxon>Eurotiales</taxon>
        <taxon>Aspergillaceae</taxon>
        <taxon>Penicillium</taxon>
    </lineage>
</organism>
<dbReference type="AlphaFoldDB" id="A0A1V6TXN7"/>
<sequence>MPSRNRALNKSDAESEQQRNPKPVNTTDHSVVTSSGGPAHRSRRERSEYELL</sequence>
<name>A0A1V6TXN7_9EURO</name>
<gene>
    <name evidence="2" type="ORF">PENFLA_c002G00519</name>
</gene>
<evidence type="ECO:0000256" key="1">
    <source>
        <dbReference type="SAM" id="MobiDB-lite"/>
    </source>
</evidence>
<dbReference type="OrthoDB" id="4358588at2759"/>